<feature type="transmembrane region" description="Helical" evidence="5">
    <location>
        <begin position="21"/>
        <end position="42"/>
    </location>
</feature>
<dbReference type="PRINTS" id="PR00237">
    <property type="entry name" value="GPCRRHODOPSN"/>
</dbReference>
<proteinExistence type="predicted"/>
<evidence type="ECO:0000259" key="6">
    <source>
        <dbReference type="PROSITE" id="PS50262"/>
    </source>
</evidence>
<evidence type="ECO:0000256" key="1">
    <source>
        <dbReference type="ARBA" id="ARBA00004370"/>
    </source>
</evidence>
<reference evidence="7" key="1">
    <citation type="submission" date="2025-08" db="UniProtKB">
        <authorList>
            <consortium name="Ensembl"/>
        </authorList>
    </citation>
    <scope>IDENTIFICATION</scope>
</reference>
<organism evidence="7 8">
    <name type="scientific">Seriola lalandi dorsalis</name>
    <dbReference type="NCBI Taxonomy" id="1841481"/>
    <lineage>
        <taxon>Eukaryota</taxon>
        <taxon>Metazoa</taxon>
        <taxon>Chordata</taxon>
        <taxon>Craniata</taxon>
        <taxon>Vertebrata</taxon>
        <taxon>Euteleostomi</taxon>
        <taxon>Actinopterygii</taxon>
        <taxon>Neopterygii</taxon>
        <taxon>Teleostei</taxon>
        <taxon>Neoteleostei</taxon>
        <taxon>Acanthomorphata</taxon>
        <taxon>Carangaria</taxon>
        <taxon>Carangiformes</taxon>
        <taxon>Carangidae</taxon>
        <taxon>Seriola</taxon>
    </lineage>
</organism>
<reference evidence="7" key="2">
    <citation type="submission" date="2025-09" db="UniProtKB">
        <authorList>
            <consortium name="Ensembl"/>
        </authorList>
    </citation>
    <scope>IDENTIFICATION</scope>
</reference>
<keyword evidence="2 5" id="KW-0812">Transmembrane</keyword>
<protein>
    <submittedName>
        <fullName evidence="7">Olfactory receptor 4C3-like</fullName>
    </submittedName>
</protein>
<feature type="transmembrane region" description="Helical" evidence="5">
    <location>
        <begin position="113"/>
        <end position="130"/>
    </location>
</feature>
<feature type="transmembrane region" description="Helical" evidence="5">
    <location>
        <begin position="265"/>
        <end position="289"/>
    </location>
</feature>
<dbReference type="CDD" id="cd00637">
    <property type="entry name" value="7tm_classA_rhodopsin-like"/>
    <property type="match status" value="1"/>
</dbReference>
<dbReference type="PANTHER" id="PTHR26451:SF998">
    <property type="entry name" value="ODORANT RECEPTOR-RELATED"/>
    <property type="match status" value="1"/>
</dbReference>
<dbReference type="Pfam" id="PF00001">
    <property type="entry name" value="7tm_1"/>
    <property type="match status" value="1"/>
</dbReference>
<evidence type="ECO:0000313" key="7">
    <source>
        <dbReference type="Ensembl" id="ENSSLDP00000006790.1"/>
    </source>
</evidence>
<feature type="domain" description="G-protein coupled receptors family 1 profile" evidence="6">
    <location>
        <begin position="42"/>
        <end position="287"/>
    </location>
</feature>
<feature type="transmembrane region" description="Helical" evidence="5">
    <location>
        <begin position="142"/>
        <end position="165"/>
    </location>
</feature>
<evidence type="ECO:0000256" key="5">
    <source>
        <dbReference type="SAM" id="Phobius"/>
    </source>
</evidence>
<dbReference type="InterPro" id="IPR000276">
    <property type="entry name" value="GPCR_Rhodpsn"/>
</dbReference>
<feature type="transmembrane region" description="Helical" evidence="5">
    <location>
        <begin position="87"/>
        <end position="107"/>
    </location>
</feature>
<evidence type="ECO:0000313" key="8">
    <source>
        <dbReference type="Proteomes" id="UP000261360"/>
    </source>
</evidence>
<dbReference type="SUPFAM" id="SSF81321">
    <property type="entry name" value="Family A G protein-coupled receptor-like"/>
    <property type="match status" value="1"/>
</dbReference>
<dbReference type="AlphaFoldDB" id="A0A3B4WS88"/>
<dbReference type="Gene3D" id="1.20.1070.10">
    <property type="entry name" value="Rhodopsin 7-helix transmembrane proteins"/>
    <property type="match status" value="1"/>
</dbReference>
<name>A0A3B4WS88_SERLL</name>
<evidence type="ECO:0000256" key="4">
    <source>
        <dbReference type="ARBA" id="ARBA00023136"/>
    </source>
</evidence>
<dbReference type="GO" id="GO:0004930">
    <property type="term" value="F:G protein-coupled receptor activity"/>
    <property type="evidence" value="ECO:0007669"/>
    <property type="project" value="InterPro"/>
</dbReference>
<keyword evidence="8" id="KW-1185">Reference proteome</keyword>
<dbReference type="PANTHER" id="PTHR26451">
    <property type="entry name" value="G_PROTEIN_RECEP_F1_2 DOMAIN-CONTAINING PROTEIN"/>
    <property type="match status" value="1"/>
</dbReference>
<dbReference type="GO" id="GO:0004984">
    <property type="term" value="F:olfactory receptor activity"/>
    <property type="evidence" value="ECO:0007669"/>
    <property type="project" value="TreeGrafter"/>
</dbReference>
<feature type="transmembrane region" description="Helical" evidence="5">
    <location>
        <begin position="233"/>
        <end position="253"/>
    </location>
</feature>
<dbReference type="InterPro" id="IPR017452">
    <property type="entry name" value="GPCR_Rhodpsn_7TM"/>
</dbReference>
<feature type="transmembrane region" description="Helical" evidence="5">
    <location>
        <begin position="195"/>
        <end position="213"/>
    </location>
</feature>
<accession>A0A3B4WS88</accession>
<comment type="subcellular location">
    <subcellularLocation>
        <location evidence="1">Membrane</location>
    </subcellularLocation>
</comment>
<evidence type="ECO:0000256" key="2">
    <source>
        <dbReference type="ARBA" id="ARBA00022692"/>
    </source>
</evidence>
<keyword evidence="3 5" id="KW-1133">Transmembrane helix</keyword>
<dbReference type="InterPro" id="IPR052921">
    <property type="entry name" value="GPCR1_Superfamily_Member"/>
</dbReference>
<dbReference type="GO" id="GO:0016020">
    <property type="term" value="C:membrane"/>
    <property type="evidence" value="ECO:0007669"/>
    <property type="project" value="UniProtKB-SubCell"/>
</dbReference>
<evidence type="ECO:0000256" key="3">
    <source>
        <dbReference type="ARBA" id="ARBA00022989"/>
    </source>
</evidence>
<dbReference type="Ensembl" id="ENSSLDT00000007013.1">
    <property type="protein sequence ID" value="ENSSLDP00000006790.1"/>
    <property type="gene ID" value="ENSSLDG00000005364.1"/>
</dbReference>
<dbReference type="GeneTree" id="ENSGT00940000161337"/>
<dbReference type="FunFam" id="1.20.1070.10:FF:000096">
    <property type="entry name" value="Odorant receptor 131-2"/>
    <property type="match status" value="1"/>
</dbReference>
<dbReference type="PROSITE" id="PS50262">
    <property type="entry name" value="G_PROTEIN_RECEP_F1_2"/>
    <property type="match status" value="1"/>
</dbReference>
<dbReference type="GO" id="GO:0005549">
    <property type="term" value="F:odorant binding"/>
    <property type="evidence" value="ECO:0007669"/>
    <property type="project" value="TreeGrafter"/>
</dbReference>
<dbReference type="Proteomes" id="UP000261360">
    <property type="component" value="Unplaced"/>
</dbReference>
<feature type="transmembrane region" description="Helical" evidence="5">
    <location>
        <begin position="62"/>
        <end position="82"/>
    </location>
</feature>
<keyword evidence="4 5" id="KW-0472">Membrane</keyword>
<sequence>VSIMSLSNTGRNFTTPVYRDTLQTAVVKNVITVVLCISINYINSALIHTFKKHQVFNMNPRYILYIHLVINDIILLTIFTLIQVLSYIVFTLNVSLCIILLMIAIFANLNNPLTLAVMAVECYIAICFPLRHTQICTVKKTYVVIGLIWVLSTLSILPDLFVALATESMEFFQSRVFCLRENIFRNPYLREKRDISNTVFLVIVWLTLLYTYFRILFAAQAASTDAKKARNTVLLHGFQLLLCMLTYVFHLMIESLTYLFPKGVLAIRFAISIFVQVLPRLISPAVYGLRDKTFRKYLKRHLFCTSVNTHPQKFVRPL</sequence>